<gene>
    <name evidence="1" type="ORF">DFJ67_6459</name>
</gene>
<evidence type="ECO:0008006" key="3">
    <source>
        <dbReference type="Google" id="ProtNLM"/>
    </source>
</evidence>
<dbReference type="AlphaFoldDB" id="A0A3D9ZT97"/>
<accession>A0A3D9ZT97</accession>
<reference evidence="1 2" key="1">
    <citation type="submission" date="2018-08" db="EMBL/GenBank/DDBJ databases">
        <title>Sequencing the genomes of 1000 actinobacteria strains.</title>
        <authorList>
            <person name="Klenk H.-P."/>
        </authorList>
    </citation>
    <scope>NUCLEOTIDE SEQUENCE [LARGE SCALE GENOMIC DNA]</scope>
    <source>
        <strain evidence="1 2">DSM 44099</strain>
    </source>
</reference>
<dbReference type="RefSeq" id="WP_116071910.1">
    <property type="nucleotide sequence ID" value="NZ_BONB01000081.1"/>
</dbReference>
<name>A0A3D9ZT97_9ACTN</name>
<protein>
    <recommendedName>
        <fullName evidence="3">RHIM domain-containing protein</fullName>
    </recommendedName>
</protein>
<proteinExistence type="predicted"/>
<organism evidence="1 2">
    <name type="scientific">Asanoa ferruginea</name>
    <dbReference type="NCBI Taxonomy" id="53367"/>
    <lineage>
        <taxon>Bacteria</taxon>
        <taxon>Bacillati</taxon>
        <taxon>Actinomycetota</taxon>
        <taxon>Actinomycetes</taxon>
        <taxon>Micromonosporales</taxon>
        <taxon>Micromonosporaceae</taxon>
        <taxon>Asanoa</taxon>
    </lineage>
</organism>
<dbReference type="Proteomes" id="UP000256913">
    <property type="component" value="Unassembled WGS sequence"/>
</dbReference>
<comment type="caution">
    <text evidence="1">The sequence shown here is derived from an EMBL/GenBank/DDBJ whole genome shotgun (WGS) entry which is preliminary data.</text>
</comment>
<keyword evidence="2" id="KW-1185">Reference proteome</keyword>
<evidence type="ECO:0000313" key="1">
    <source>
        <dbReference type="EMBL" id="REG00406.1"/>
    </source>
</evidence>
<dbReference type="OrthoDB" id="3298878at2"/>
<sequence>MSGVELVAAALAAGASAGLTDTVSTAVKDAYSALREAVARRMGSLDAVETAPGVWSTDELAASGVADDAAVLAAAERLLRLTEGPRIDLRDAKGVQVGDHNTQHNTF</sequence>
<dbReference type="EMBL" id="QUMQ01000001">
    <property type="protein sequence ID" value="REG00406.1"/>
    <property type="molecule type" value="Genomic_DNA"/>
</dbReference>
<evidence type="ECO:0000313" key="2">
    <source>
        <dbReference type="Proteomes" id="UP000256913"/>
    </source>
</evidence>